<feature type="domain" description="Hydrogen maturase F dimerization" evidence="4">
    <location>
        <begin position="178"/>
        <end position="276"/>
    </location>
</feature>
<dbReference type="AlphaFoldDB" id="A0A2K9ES93"/>
<dbReference type="Pfam" id="PF18128">
    <property type="entry name" value="HydF_dimer"/>
    <property type="match status" value="1"/>
</dbReference>
<dbReference type="RefSeq" id="WP_101302872.1">
    <property type="nucleotide sequence ID" value="NZ_CP025197.1"/>
</dbReference>
<dbReference type="NCBIfam" id="TIGR00231">
    <property type="entry name" value="small_GTP"/>
    <property type="match status" value="1"/>
</dbReference>
<evidence type="ECO:0000313" key="8">
    <source>
        <dbReference type="Proteomes" id="UP000233534"/>
    </source>
</evidence>
<evidence type="ECO:0000313" key="9">
    <source>
        <dbReference type="Proteomes" id="UP000239720"/>
    </source>
</evidence>
<feature type="domain" description="G" evidence="3">
    <location>
        <begin position="11"/>
        <end position="126"/>
    </location>
</feature>
<dbReference type="EMBL" id="CP025197">
    <property type="protein sequence ID" value="AUG58410.1"/>
    <property type="molecule type" value="Genomic_DNA"/>
</dbReference>
<dbReference type="EMBL" id="NEMB01000003">
    <property type="protein sequence ID" value="PQQ66382.1"/>
    <property type="molecule type" value="Genomic_DNA"/>
</dbReference>
<dbReference type="InterPro" id="IPR027417">
    <property type="entry name" value="P-loop_NTPase"/>
</dbReference>
<dbReference type="Gene3D" id="3.40.50.300">
    <property type="entry name" value="P-loop containing nucleotide triphosphate hydrolases"/>
    <property type="match status" value="1"/>
</dbReference>
<dbReference type="GO" id="GO:0002098">
    <property type="term" value="P:tRNA wobble uridine modification"/>
    <property type="evidence" value="ECO:0007669"/>
    <property type="project" value="TreeGrafter"/>
</dbReference>
<dbReference type="Gene3D" id="3.40.50.11410">
    <property type="match status" value="1"/>
</dbReference>
<dbReference type="PANTHER" id="PTHR42714:SF6">
    <property type="entry name" value="TRANSLATION INITIATION FACTOR IF-2"/>
    <property type="match status" value="1"/>
</dbReference>
<evidence type="ECO:0000256" key="2">
    <source>
        <dbReference type="ARBA" id="ARBA00023134"/>
    </source>
</evidence>
<name>A0A2K9ES93_9FIRM</name>
<dbReference type="CDD" id="cd00880">
    <property type="entry name" value="Era_like"/>
    <property type="match status" value="1"/>
</dbReference>
<dbReference type="Proteomes" id="UP000239720">
    <property type="component" value="Unassembled WGS sequence"/>
</dbReference>
<accession>A0A2K9ES93</accession>
<reference evidence="7 9" key="2">
    <citation type="journal article" date="2018" name="Syst. Appl. Microbiol.">
        <title>Characterization and high-quality draft genome sequence of Herbivorax saccincola A7, an anaerobic, alkaliphilic, thermophilic, cellulolytic, and xylanolytic bacterium.</title>
        <authorList>
            <person name="Aikawa S."/>
            <person name="Baramee S."/>
            <person name="Sermsathanaswadi J."/>
            <person name="Thianheng P."/>
            <person name="Tachaapaikoon C."/>
            <person name="Shikata A."/>
            <person name="Waeonukul R."/>
            <person name="Pason P."/>
            <person name="Ratanakhanokchai K."/>
            <person name="Kosugi A."/>
        </authorList>
    </citation>
    <scope>NUCLEOTIDE SEQUENCE [LARGE SCALE GENOMIC DNA]</scope>
    <source>
        <strain evidence="7 9">A7</strain>
    </source>
</reference>
<evidence type="ECO:0000259" key="4">
    <source>
        <dbReference type="Pfam" id="PF18128"/>
    </source>
</evidence>
<evidence type="ECO:0000256" key="1">
    <source>
        <dbReference type="ARBA" id="ARBA00022741"/>
    </source>
</evidence>
<keyword evidence="1" id="KW-0547">Nucleotide-binding</keyword>
<dbReference type="SUPFAM" id="SSF52540">
    <property type="entry name" value="P-loop containing nucleoside triphosphate hydrolases"/>
    <property type="match status" value="1"/>
</dbReference>
<keyword evidence="2" id="KW-0342">GTP-binding</keyword>
<dbReference type="KEGG" id="hsc:HVS_12685"/>
<organism evidence="6 8">
    <name type="scientific">Acetivibrio saccincola</name>
    <dbReference type="NCBI Taxonomy" id="1677857"/>
    <lineage>
        <taxon>Bacteria</taxon>
        <taxon>Bacillati</taxon>
        <taxon>Bacillota</taxon>
        <taxon>Clostridia</taxon>
        <taxon>Eubacteriales</taxon>
        <taxon>Oscillospiraceae</taxon>
        <taxon>Acetivibrio</taxon>
    </lineage>
</organism>
<dbReference type="InterPro" id="IPR005225">
    <property type="entry name" value="Small_GTP-bd"/>
</dbReference>
<dbReference type="Proteomes" id="UP000233534">
    <property type="component" value="Chromosome"/>
</dbReference>
<dbReference type="InterPro" id="IPR023873">
    <property type="entry name" value="FeFe-hyd_GTPase_HydF"/>
</dbReference>
<dbReference type="Pfam" id="PF01926">
    <property type="entry name" value="MMR_HSR1"/>
    <property type="match status" value="1"/>
</dbReference>
<dbReference type="GO" id="GO:0005737">
    <property type="term" value="C:cytoplasm"/>
    <property type="evidence" value="ECO:0007669"/>
    <property type="project" value="TreeGrafter"/>
</dbReference>
<proteinExistence type="predicted"/>
<reference evidence="6 8" key="1">
    <citation type="submission" date="2017-12" db="EMBL/GenBank/DDBJ databases">
        <title>Complete genome sequence of Herbivorax saccincola GGR1, a novel Cellulosome-producing hydrolytic bacterium in a thermophilic biogas plant, established by Illumina and Nanopore MinION sequencing.</title>
        <authorList>
            <person name="Pechtl A."/>
            <person name="Ruckert C."/>
            <person name="Koeck D.E."/>
            <person name="Maus I."/>
            <person name="Winkler A."/>
            <person name="Kalinowski J."/>
            <person name="Puhler A."/>
            <person name="Schwarz W.W."/>
            <person name="Zverlov V.V."/>
            <person name="Schluter A."/>
            <person name="Liebl W."/>
        </authorList>
    </citation>
    <scope>NUCLEOTIDE SEQUENCE [LARGE SCALE GENOMIC DNA]</scope>
    <source>
        <strain evidence="6">GGR1</strain>
        <strain evidence="8">SR1</strain>
    </source>
</reference>
<evidence type="ECO:0000313" key="6">
    <source>
        <dbReference type="EMBL" id="AUG58410.1"/>
    </source>
</evidence>
<dbReference type="OrthoDB" id="9811338at2"/>
<sequence>MNNTPRGNRLHIALFGKRNAGKSSLINALTNQKVAIVSEVPGTTTDPVYKTMEILPLGPVVLIDTPGIDDEGTLGELRVNKTKEVLRKTDIAILVTTCDSKWGKQEEELISRFKKRNLPFIIAVNKCEKKDAEKYFLHIKEISKAPVVKTSALTGEGIEELIKELVKLKKEDDQKLHLIDGLVKAGDLAVLVTPIDEAAPKGRLILPQQQVLRDILDNGAMALVVKETELEQSLKNLSRSPDIVITDSKVFDKVSKIVPEEIPLTSFSIIYARHKGNLDLFYKAVREIENLKDGDYILMAEGCTHHRKDDDIGTVKIPDLIKKKTGKQLNFHHVSGAYFKEDISKYRMVIHCGACMLNKREMEYRQMLSLENGIPMINYGIVLAYLNGIIDRAMKPFINTL</sequence>
<protein>
    <submittedName>
        <fullName evidence="6">GTPase Era</fullName>
    </submittedName>
    <submittedName>
        <fullName evidence="7">[FeFe] hydrogenase H-cluster maturation GTPase HydF</fullName>
    </submittedName>
</protein>
<gene>
    <name evidence="6" type="primary">era2</name>
    <name evidence="7" type="ORF">B9R14_06210</name>
    <name evidence="6" type="ORF">HVS_12685</name>
</gene>
<dbReference type="NCBIfam" id="TIGR03918">
    <property type="entry name" value="GTP_HydF"/>
    <property type="match status" value="1"/>
</dbReference>
<feature type="domain" description="Hydrogen maturase F tetramerization" evidence="5">
    <location>
        <begin position="281"/>
        <end position="396"/>
    </location>
</feature>
<dbReference type="Gene3D" id="3.40.50.11420">
    <property type="match status" value="1"/>
</dbReference>
<evidence type="ECO:0000259" key="5">
    <source>
        <dbReference type="Pfam" id="PF18133"/>
    </source>
</evidence>
<keyword evidence="8" id="KW-1185">Reference proteome</keyword>
<dbReference type="GO" id="GO:0030488">
    <property type="term" value="P:tRNA methylation"/>
    <property type="evidence" value="ECO:0007669"/>
    <property type="project" value="TreeGrafter"/>
</dbReference>
<dbReference type="PANTHER" id="PTHR42714">
    <property type="entry name" value="TRNA MODIFICATION GTPASE GTPBP3"/>
    <property type="match status" value="1"/>
</dbReference>
<dbReference type="InterPro" id="IPR006073">
    <property type="entry name" value="GTP-bd"/>
</dbReference>
<evidence type="ECO:0000313" key="7">
    <source>
        <dbReference type="EMBL" id="PQQ66382.1"/>
    </source>
</evidence>
<evidence type="ECO:0000259" key="3">
    <source>
        <dbReference type="Pfam" id="PF01926"/>
    </source>
</evidence>
<dbReference type="GO" id="GO:0005525">
    <property type="term" value="F:GTP binding"/>
    <property type="evidence" value="ECO:0007669"/>
    <property type="project" value="UniProtKB-KW"/>
</dbReference>
<dbReference type="InterPro" id="IPR040644">
    <property type="entry name" value="HydF_tetramer"/>
</dbReference>
<dbReference type="InterPro" id="IPR041606">
    <property type="entry name" value="HydF_dimer"/>
</dbReference>
<dbReference type="Pfam" id="PF18133">
    <property type="entry name" value="HydF_tetramer"/>
    <property type="match status" value="1"/>
</dbReference>